<dbReference type="SUPFAM" id="SSF53067">
    <property type="entry name" value="Actin-like ATPase domain"/>
    <property type="match status" value="2"/>
</dbReference>
<dbReference type="EMBL" id="CP000505">
    <property type="protein sequence ID" value="ABL79011.1"/>
    <property type="molecule type" value="Genomic_DNA"/>
</dbReference>
<reference evidence="6" key="1">
    <citation type="journal article" date="2008" name="J. Bacteriol.">
        <title>Genome sequence of Thermofilum pendens reveals an exceptional loss of biosynthetic pathways without genome reduction.</title>
        <authorList>
            <person name="Anderson I."/>
            <person name="Rodriguez J."/>
            <person name="Susanti D."/>
            <person name="Porat I."/>
            <person name="Reich C."/>
            <person name="Ulrich L.E."/>
            <person name="Elkins J.G."/>
            <person name="Mavromatis K."/>
            <person name="Lykidis A."/>
            <person name="Kim E."/>
            <person name="Thompson L.S."/>
            <person name="Nolan M."/>
            <person name="Land M."/>
            <person name="Copeland A."/>
            <person name="Lapidus A."/>
            <person name="Lucas S."/>
            <person name="Detter C."/>
            <person name="Zhulin I.B."/>
            <person name="Olsen G.J."/>
            <person name="Whitman W."/>
            <person name="Mukhopadhyay B."/>
            <person name="Bristow J."/>
            <person name="Kyrpides N."/>
        </authorList>
    </citation>
    <scope>NUCLEOTIDE SEQUENCE [LARGE SCALE GENOMIC DNA]</scope>
    <source>
        <strain evidence="6">DSM 2475 / Hrk 5</strain>
    </source>
</reference>
<dbReference type="GO" id="GO:0016301">
    <property type="term" value="F:kinase activity"/>
    <property type="evidence" value="ECO:0007669"/>
    <property type="project" value="UniProtKB-KW"/>
</dbReference>
<dbReference type="AlphaFoldDB" id="A1S0N1"/>
<dbReference type="PANTHER" id="PTHR43095">
    <property type="entry name" value="SUGAR KINASE"/>
    <property type="match status" value="1"/>
</dbReference>
<dbReference type="InterPro" id="IPR050406">
    <property type="entry name" value="FGGY_Carb_Kinase"/>
</dbReference>
<sequence>MAIVVVDIGTTNIKTGIFNEDGRLLHSFTERVTLEVDASGRAEQNPYEIYSKVVSSLRQAAKFTKGEAEAIFFTSQMHSAMILDREGEPLSGLVTYLDTRPSQFIDEIDAESYELYQETGCPPLYVYPLIKIIYLRRLLNPRAGFKVAVSVKEFPLFKLTGHLAVDVSTASGAQMVDIRSLKWSEKAIEIAGLGEENLPELYIGEKEHLELSSEASTLTGFKKATPIYPGVSDAGAHSFGVIALERNVLALNVGTSAAIRVTEPSPVLDGRHMRFFSYYAGNSRWIVGGAVNNAGVAVEWFLRNFATAEEIVSETANIDRFTLLDIETRLSPPGANGLVFLPYLTGERFPIRDPYFRGAFYGASLSTTRNDMLRAIMEGVAFTLKMILEALKEHGLNPLLTHGGGGGLRIGTWRQIFSDVFGMPLYVVREHVEPTLVGGWIHYSLAQNRIGYREALALKDEILDGGAEPLAQNVEFYSKYFYLYFKFYQALKEYSREFHEFRKSLLKDFF</sequence>
<evidence type="ECO:0000259" key="4">
    <source>
        <dbReference type="Pfam" id="PF02782"/>
    </source>
</evidence>
<dbReference type="GeneID" id="4601908"/>
<evidence type="ECO:0000256" key="2">
    <source>
        <dbReference type="ARBA" id="ARBA00022777"/>
    </source>
</evidence>
<dbReference type="KEGG" id="tpe:Tpen_1616"/>
<dbReference type="PANTHER" id="PTHR43095:SF2">
    <property type="entry name" value="GLUCONOKINASE"/>
    <property type="match status" value="1"/>
</dbReference>
<protein>
    <submittedName>
        <fullName evidence="5">Carbohydrate kinase, FGGY</fullName>
    </submittedName>
</protein>
<dbReference type="Proteomes" id="UP000000641">
    <property type="component" value="Chromosome"/>
</dbReference>
<dbReference type="HOGENOM" id="CLU_009281_3_0_2"/>
<gene>
    <name evidence="5" type="ordered locus">Tpen_1616</name>
</gene>
<keyword evidence="6" id="KW-1185">Reference proteome</keyword>
<dbReference type="InterPro" id="IPR043129">
    <property type="entry name" value="ATPase_NBD"/>
</dbReference>
<evidence type="ECO:0000313" key="5">
    <source>
        <dbReference type="EMBL" id="ABL79011.1"/>
    </source>
</evidence>
<keyword evidence="2 5" id="KW-0418">Kinase</keyword>
<evidence type="ECO:0000313" key="6">
    <source>
        <dbReference type="Proteomes" id="UP000000641"/>
    </source>
</evidence>
<dbReference type="PIRSF" id="PIRSF000538">
    <property type="entry name" value="GlpK"/>
    <property type="match status" value="1"/>
</dbReference>
<keyword evidence="1" id="KW-0808">Transferase</keyword>
<accession>A1S0N1</accession>
<name>A1S0N1_THEPD</name>
<dbReference type="Pfam" id="PF02782">
    <property type="entry name" value="FGGY_C"/>
    <property type="match status" value="1"/>
</dbReference>
<feature type="domain" description="Carbohydrate kinase FGGY N-terminal" evidence="3">
    <location>
        <begin position="3"/>
        <end position="240"/>
    </location>
</feature>
<dbReference type="CDD" id="cd07770">
    <property type="entry name" value="ASKHA_NBD_FGGY_GntK"/>
    <property type="match status" value="1"/>
</dbReference>
<dbReference type="InterPro" id="IPR000577">
    <property type="entry name" value="Carb_kinase_FGGY"/>
</dbReference>
<dbReference type="OrthoDB" id="26592at2157"/>
<feature type="domain" description="Carbohydrate kinase FGGY C-terminal" evidence="4">
    <location>
        <begin position="250"/>
        <end position="439"/>
    </location>
</feature>
<dbReference type="Pfam" id="PF00370">
    <property type="entry name" value="FGGY_N"/>
    <property type="match status" value="1"/>
</dbReference>
<dbReference type="STRING" id="368408.Tpen_1616"/>
<dbReference type="InterPro" id="IPR018484">
    <property type="entry name" value="FGGY_N"/>
</dbReference>
<dbReference type="EnsemblBacteria" id="ABL79011">
    <property type="protein sequence ID" value="ABL79011"/>
    <property type="gene ID" value="Tpen_1616"/>
</dbReference>
<dbReference type="Gene3D" id="3.30.420.40">
    <property type="match status" value="2"/>
</dbReference>
<dbReference type="eggNOG" id="arCOG00025">
    <property type="taxonomic scope" value="Archaea"/>
</dbReference>
<proteinExistence type="predicted"/>
<dbReference type="RefSeq" id="WP_011753276.1">
    <property type="nucleotide sequence ID" value="NC_008698.1"/>
</dbReference>
<evidence type="ECO:0000256" key="1">
    <source>
        <dbReference type="ARBA" id="ARBA00022679"/>
    </source>
</evidence>
<organism evidence="5 6">
    <name type="scientific">Thermofilum pendens (strain DSM 2475 / Hrk 5)</name>
    <dbReference type="NCBI Taxonomy" id="368408"/>
    <lineage>
        <taxon>Archaea</taxon>
        <taxon>Thermoproteota</taxon>
        <taxon>Thermoprotei</taxon>
        <taxon>Thermofilales</taxon>
        <taxon>Thermofilaceae</taxon>
        <taxon>Thermofilum</taxon>
    </lineage>
</organism>
<dbReference type="GO" id="GO:0005975">
    <property type="term" value="P:carbohydrate metabolic process"/>
    <property type="evidence" value="ECO:0007669"/>
    <property type="project" value="InterPro"/>
</dbReference>
<evidence type="ECO:0000259" key="3">
    <source>
        <dbReference type="Pfam" id="PF00370"/>
    </source>
</evidence>
<dbReference type="InterPro" id="IPR018485">
    <property type="entry name" value="FGGY_C"/>
</dbReference>